<accession>A7S2L2</accession>
<dbReference type="AlphaFoldDB" id="A7S2L2"/>
<name>A7S2L2_NEMVE</name>
<dbReference type="InParanoid" id="A7S2L2"/>
<dbReference type="EMBL" id="DS469569">
    <property type="protein sequence ID" value="EDO42021.1"/>
    <property type="molecule type" value="Genomic_DNA"/>
</dbReference>
<evidence type="ECO:0000313" key="2">
    <source>
        <dbReference type="EMBL" id="EDO42021.1"/>
    </source>
</evidence>
<feature type="region of interest" description="Disordered" evidence="1">
    <location>
        <begin position="1"/>
        <end position="39"/>
    </location>
</feature>
<protein>
    <submittedName>
        <fullName evidence="2">Uncharacterized protein</fullName>
    </submittedName>
</protein>
<evidence type="ECO:0000313" key="3">
    <source>
        <dbReference type="Proteomes" id="UP000001593"/>
    </source>
</evidence>
<keyword evidence="3" id="KW-1185">Reference proteome</keyword>
<dbReference type="HOGENOM" id="CLU_1930060_0_0_1"/>
<gene>
    <name evidence="2" type="ORF">NEMVEDRAFT_v1g242419</name>
</gene>
<feature type="compositionally biased region" description="Polar residues" evidence="1">
    <location>
        <begin position="22"/>
        <end position="38"/>
    </location>
</feature>
<dbReference type="Proteomes" id="UP000001593">
    <property type="component" value="Unassembled WGS sequence"/>
</dbReference>
<organism evidence="2 3">
    <name type="scientific">Nematostella vectensis</name>
    <name type="common">Starlet sea anemone</name>
    <dbReference type="NCBI Taxonomy" id="45351"/>
    <lineage>
        <taxon>Eukaryota</taxon>
        <taxon>Metazoa</taxon>
        <taxon>Cnidaria</taxon>
        <taxon>Anthozoa</taxon>
        <taxon>Hexacorallia</taxon>
        <taxon>Actiniaria</taxon>
        <taxon>Edwardsiidae</taxon>
        <taxon>Nematostella</taxon>
    </lineage>
</organism>
<reference evidence="2 3" key="1">
    <citation type="journal article" date="2007" name="Science">
        <title>Sea anemone genome reveals ancestral eumetazoan gene repertoire and genomic organization.</title>
        <authorList>
            <person name="Putnam N.H."/>
            <person name="Srivastava M."/>
            <person name="Hellsten U."/>
            <person name="Dirks B."/>
            <person name="Chapman J."/>
            <person name="Salamov A."/>
            <person name="Terry A."/>
            <person name="Shapiro H."/>
            <person name="Lindquist E."/>
            <person name="Kapitonov V.V."/>
            <person name="Jurka J."/>
            <person name="Genikhovich G."/>
            <person name="Grigoriev I.V."/>
            <person name="Lucas S.M."/>
            <person name="Steele R.E."/>
            <person name="Finnerty J.R."/>
            <person name="Technau U."/>
            <person name="Martindale M.Q."/>
            <person name="Rokhsar D.S."/>
        </authorList>
    </citation>
    <scope>NUCLEOTIDE SEQUENCE [LARGE SCALE GENOMIC DNA]</scope>
    <source>
        <strain evidence="3">CH2 X CH6</strain>
    </source>
</reference>
<proteinExistence type="predicted"/>
<evidence type="ECO:0000256" key="1">
    <source>
        <dbReference type="SAM" id="MobiDB-lite"/>
    </source>
</evidence>
<sequence>MEFYKANPPPKPNFKRCRSHSLHSTPTFSTANNTNGKTSKCVRRPSLVLTPEILDEYYKNEEESESFKRKYEEAHYNVYGSHVSLKQFDASGAVDSTVYEHYSSDPRLIGMGFFDKRRASCPCISTPKVSP</sequence>